<name>A0A329MKC2_9BACL</name>
<comment type="caution">
    <text evidence="1">The sequence shown here is derived from an EMBL/GenBank/DDBJ whole genome shotgun (WGS) entry which is preliminary data.</text>
</comment>
<evidence type="ECO:0000313" key="1">
    <source>
        <dbReference type="EMBL" id="RAV19766.1"/>
    </source>
</evidence>
<dbReference type="AlphaFoldDB" id="A0A329MKC2"/>
<organism evidence="1 2">
    <name type="scientific">Paenibacillus contaminans</name>
    <dbReference type="NCBI Taxonomy" id="450362"/>
    <lineage>
        <taxon>Bacteria</taxon>
        <taxon>Bacillati</taxon>
        <taxon>Bacillota</taxon>
        <taxon>Bacilli</taxon>
        <taxon>Bacillales</taxon>
        <taxon>Paenibacillaceae</taxon>
        <taxon>Paenibacillus</taxon>
    </lineage>
</organism>
<dbReference type="RefSeq" id="WP_113032196.1">
    <property type="nucleotide sequence ID" value="NZ_QMFB01000010.1"/>
</dbReference>
<evidence type="ECO:0000313" key="2">
    <source>
        <dbReference type="Proteomes" id="UP000250369"/>
    </source>
</evidence>
<protein>
    <submittedName>
        <fullName evidence="1">Uncharacterized protein</fullName>
    </submittedName>
</protein>
<dbReference type="Proteomes" id="UP000250369">
    <property type="component" value="Unassembled WGS sequence"/>
</dbReference>
<sequence>MTLQDALFNWLQIKIVSDARPDDFAAKETLDFFELILTEDHQLTSFRIAAEDATMIHVQYEAGGKSKKQLFDLESSRQLLADIESNPKYA</sequence>
<dbReference type="OrthoDB" id="2692034at2"/>
<keyword evidence="2" id="KW-1185">Reference proteome</keyword>
<accession>A0A329MKC2</accession>
<dbReference type="EMBL" id="QMFB01000010">
    <property type="protein sequence ID" value="RAV19766.1"/>
    <property type="molecule type" value="Genomic_DNA"/>
</dbReference>
<gene>
    <name evidence="1" type="ORF">DQG23_17630</name>
</gene>
<proteinExistence type="predicted"/>
<reference evidence="1 2" key="1">
    <citation type="journal article" date="2009" name="Int. J. Syst. Evol. Microbiol.">
        <title>Paenibacillus contaminans sp. nov., isolated from a contaminated laboratory plate.</title>
        <authorList>
            <person name="Chou J.H."/>
            <person name="Lee J.H."/>
            <person name="Lin M.C."/>
            <person name="Chang P.S."/>
            <person name="Arun A.B."/>
            <person name="Young C.C."/>
            <person name="Chen W.M."/>
        </authorList>
    </citation>
    <scope>NUCLEOTIDE SEQUENCE [LARGE SCALE GENOMIC DNA]</scope>
    <source>
        <strain evidence="1 2">CKOBP-6</strain>
    </source>
</reference>